<dbReference type="Pfam" id="PF02645">
    <property type="entry name" value="DegV"/>
    <property type="match status" value="1"/>
</dbReference>
<reference evidence="2 3" key="1">
    <citation type="journal article" date="2009" name="PLoS ONE">
        <title>Genome analysis of the anaerobic thermohalophilic bacterium Halothermothrix orenii.</title>
        <authorList>
            <person name="Mavromatis K."/>
            <person name="Ivanova N."/>
            <person name="Anderson I."/>
            <person name="Lykidis A."/>
            <person name="Hooper S.D."/>
            <person name="Sun H."/>
            <person name="Kunin V."/>
            <person name="Lapidus A."/>
            <person name="Hugenholtz P."/>
            <person name="Patel B."/>
            <person name="Kyrpides N.C."/>
        </authorList>
    </citation>
    <scope>NUCLEOTIDE SEQUENCE [LARGE SCALE GENOMIC DNA]</scope>
    <source>
        <strain evidence="3">H 168 / OCM 544 / DSM 9562</strain>
    </source>
</reference>
<dbReference type="PANTHER" id="PTHR33434:SF2">
    <property type="entry name" value="FATTY ACID-BINDING PROTEIN TM_1468"/>
    <property type="match status" value="1"/>
</dbReference>
<dbReference type="InterPro" id="IPR003797">
    <property type="entry name" value="DegV"/>
</dbReference>
<dbReference type="AlphaFoldDB" id="B8CX67"/>
<organism evidence="2 3">
    <name type="scientific">Halothermothrix orenii (strain H 168 / OCM 544 / DSM 9562)</name>
    <dbReference type="NCBI Taxonomy" id="373903"/>
    <lineage>
        <taxon>Bacteria</taxon>
        <taxon>Bacillati</taxon>
        <taxon>Bacillota</taxon>
        <taxon>Clostridia</taxon>
        <taxon>Halanaerobiales</taxon>
        <taxon>Halothermotrichaceae</taxon>
        <taxon>Halothermothrix</taxon>
    </lineage>
</organism>
<keyword evidence="3" id="KW-1185">Reference proteome</keyword>
<evidence type="ECO:0000313" key="3">
    <source>
        <dbReference type="Proteomes" id="UP000000719"/>
    </source>
</evidence>
<dbReference type="InterPro" id="IPR050270">
    <property type="entry name" value="DegV_domain_contain"/>
</dbReference>
<dbReference type="SUPFAM" id="SSF82549">
    <property type="entry name" value="DAK1/DegV-like"/>
    <property type="match status" value="1"/>
</dbReference>
<dbReference type="RefSeq" id="WP_012636071.1">
    <property type="nucleotide sequence ID" value="NC_011899.1"/>
</dbReference>
<evidence type="ECO:0000256" key="1">
    <source>
        <dbReference type="ARBA" id="ARBA00023121"/>
    </source>
</evidence>
<gene>
    <name evidence="2" type="ordered locus">Hore_11340</name>
</gene>
<dbReference type="STRING" id="373903.Hore_11340"/>
<dbReference type="Gene3D" id="3.40.50.10440">
    <property type="entry name" value="Dihydroxyacetone kinase, domain 1"/>
    <property type="match status" value="1"/>
</dbReference>
<accession>B8CX67</accession>
<dbReference type="HOGENOM" id="CLU_048251_2_1_9"/>
<protein>
    <submittedName>
        <fullName evidence="2">DegV family protein</fullName>
    </submittedName>
</protein>
<dbReference type="GO" id="GO:0008289">
    <property type="term" value="F:lipid binding"/>
    <property type="evidence" value="ECO:0007669"/>
    <property type="project" value="UniProtKB-KW"/>
</dbReference>
<dbReference type="Gene3D" id="3.30.1180.10">
    <property type="match status" value="1"/>
</dbReference>
<name>B8CX67_HALOH</name>
<dbReference type="EMBL" id="CP001098">
    <property type="protein sequence ID" value="ACL69886.1"/>
    <property type="molecule type" value="Genomic_DNA"/>
</dbReference>
<sequence length="279" mass="31305">MKNKIITDSCCDLPDNLLKKLKNVSIVPMNLTVDGEQYEDRRDISLETFYKKLKSSSSHTTSASPSPVKFLNELSDAENSFVVTVSSSLSSSYNNALLARKMLLDDVKDRAVHIFDSLNASVGQGLVVLKINELINNDVSFNEIIETTENYIKNLKTFFILDRLDNLMKSGRINRILGRIVSALNIKFIMGKNDKGKIDIYSKTRGSKRAMKRILNIIGQYGTNFQDKILGIAHCNCYDKALNLKEEIQKQYNFKDIIITPMGPTISGYADLGGILVSF</sequence>
<dbReference type="PROSITE" id="PS51482">
    <property type="entry name" value="DEGV"/>
    <property type="match status" value="1"/>
</dbReference>
<evidence type="ECO:0000313" key="2">
    <source>
        <dbReference type="EMBL" id="ACL69886.1"/>
    </source>
</evidence>
<dbReference type="OrthoDB" id="2138472at2"/>
<dbReference type="InterPro" id="IPR043168">
    <property type="entry name" value="DegV_C"/>
</dbReference>
<dbReference type="KEGG" id="hor:Hore_11340"/>
<dbReference type="Gene3D" id="2.20.28.50">
    <property type="entry name" value="degv family protein"/>
    <property type="match status" value="1"/>
</dbReference>
<dbReference type="Proteomes" id="UP000000719">
    <property type="component" value="Chromosome"/>
</dbReference>
<dbReference type="NCBIfam" id="TIGR00762">
    <property type="entry name" value="DegV"/>
    <property type="match status" value="1"/>
</dbReference>
<proteinExistence type="predicted"/>
<dbReference type="PANTHER" id="PTHR33434">
    <property type="entry name" value="DEGV DOMAIN-CONTAINING PROTEIN DR_1986-RELATED"/>
    <property type="match status" value="1"/>
</dbReference>
<keyword evidence="1" id="KW-0446">Lipid-binding</keyword>
<dbReference type="eggNOG" id="COG1307">
    <property type="taxonomic scope" value="Bacteria"/>
</dbReference>